<dbReference type="InterPro" id="IPR011029">
    <property type="entry name" value="DEATH-like_dom_sf"/>
</dbReference>
<accession>A0A0N9SMH2</accession>
<evidence type="ECO:0000259" key="1">
    <source>
        <dbReference type="PROSITE" id="PS50168"/>
    </source>
</evidence>
<protein>
    <submittedName>
        <fullName evidence="2">ORF71</fullName>
    </submittedName>
</protein>
<dbReference type="SMART" id="SM00031">
    <property type="entry name" value="DED"/>
    <property type="match status" value="2"/>
</dbReference>
<sequence length="188" mass="21516">MATYEVLCEVARKLVTDDREVVLFLLNVFIPQPTLAQLIGALRALKEEGRLTFPLLAECLFRAGRRDLLRDLLHLDPRFLERHLAGTMSYFSPYQLTVLHVDGELCARDIRSLIFLSKDTIGSRSTPQTFLHWVYCMENLDLLGPTDVDALMSMLRSLSRVDLQRQVQTLMGLHLSGPSHSQHYRHTP</sequence>
<dbReference type="PROSITE" id="PS50168">
    <property type="entry name" value="DED"/>
    <property type="match status" value="2"/>
</dbReference>
<feature type="domain" description="DED" evidence="1">
    <location>
        <begin position="2"/>
        <end position="74"/>
    </location>
</feature>
<proteinExistence type="predicted"/>
<dbReference type="Gene3D" id="1.10.533.10">
    <property type="entry name" value="Death Domain, Fas"/>
    <property type="match status" value="2"/>
</dbReference>
<feature type="domain" description="DED" evidence="1">
    <location>
        <begin position="93"/>
        <end position="169"/>
    </location>
</feature>
<dbReference type="EMBL" id="KT271455">
    <property type="protein sequence ID" value="ALH44407.1"/>
    <property type="molecule type" value="Genomic_DNA"/>
</dbReference>
<dbReference type="PANTHER" id="PTHR48169">
    <property type="entry name" value="DED DOMAIN-CONTAINING PROTEIN"/>
    <property type="match status" value="1"/>
</dbReference>
<organismHost>
    <name type="scientific">Homo sapiens</name>
    <name type="common">Human</name>
    <dbReference type="NCBI Taxonomy" id="9606"/>
</organismHost>
<gene>
    <name evidence="2" type="primary">ORF71</name>
</gene>
<organism evidence="2">
    <name type="scientific">Human herpesvirus 8</name>
    <name type="common">HHV-8</name>
    <name type="synonym">Kaposi's sarcoma-associated herpesvirus</name>
    <dbReference type="NCBI Taxonomy" id="37296"/>
    <lineage>
        <taxon>Viruses</taxon>
        <taxon>Duplodnaviria</taxon>
        <taxon>Heunggongvirae</taxon>
        <taxon>Peploviricota</taxon>
        <taxon>Herviviricetes</taxon>
        <taxon>Herpesvirales</taxon>
        <taxon>Orthoherpesviridae</taxon>
        <taxon>Gammaherpesvirinae</taxon>
        <taxon>Rhadinovirus</taxon>
        <taxon>Rhadinovirus humangamma8</taxon>
    </lineage>
</organism>
<dbReference type="Pfam" id="PF01335">
    <property type="entry name" value="DED"/>
    <property type="match status" value="1"/>
</dbReference>
<dbReference type="CDD" id="cd08775">
    <property type="entry name" value="DED_Caspase-like_r2"/>
    <property type="match status" value="1"/>
</dbReference>
<dbReference type="InterPro" id="IPR001875">
    <property type="entry name" value="DED_dom"/>
</dbReference>
<reference evidence="2" key="1">
    <citation type="journal article" date="2015" name="J. Virol.">
        <title>Whole-Genome Sequencing of Kaposi's Sarcoma-Associated Herpesvirus from Zambian Kaposi's Sarcoma Biopsy Specimens Reveals Unique Viral Diversity.</title>
        <authorList>
            <person name="Olp L.N."/>
            <person name="Jeanniard A."/>
            <person name="Marimo C."/>
            <person name="West J.T."/>
            <person name="Wood C."/>
        </authorList>
    </citation>
    <scope>NUCLEOTIDE SEQUENCE</scope>
    <source>
        <strain evidence="2">ZM091</strain>
    </source>
</reference>
<name>A0A0N9SMH2_HHV8</name>
<dbReference type="PANTHER" id="PTHR48169:SF3">
    <property type="entry name" value="CASP8 AND FADD LIKE APOPTOSIS REGULATOR"/>
    <property type="match status" value="1"/>
</dbReference>
<evidence type="ECO:0000313" key="2">
    <source>
        <dbReference type="EMBL" id="ALH44407.1"/>
    </source>
</evidence>
<dbReference type="SUPFAM" id="SSF47986">
    <property type="entry name" value="DEATH domain"/>
    <property type="match status" value="1"/>
</dbReference>